<dbReference type="EMBL" id="CAJRAU010000003">
    <property type="protein sequence ID" value="CAG5069475.1"/>
    <property type="molecule type" value="Genomic_DNA"/>
</dbReference>
<gene>
    <name evidence="1" type="ORF">DYBT9623_02211</name>
</gene>
<dbReference type="Proteomes" id="UP000679725">
    <property type="component" value="Unassembled WGS sequence"/>
</dbReference>
<dbReference type="InterPro" id="IPR032595">
    <property type="entry name" value="DUF4905"/>
</dbReference>
<reference evidence="1 2" key="1">
    <citation type="submission" date="2021-04" db="EMBL/GenBank/DDBJ databases">
        <authorList>
            <person name="Rodrigo-Torres L."/>
            <person name="Arahal R. D."/>
            <person name="Lucena T."/>
        </authorList>
    </citation>
    <scope>NUCLEOTIDE SEQUENCE [LARGE SCALE GENOMIC DNA]</scope>
    <source>
        <strain evidence="1 2">CECT 9623</strain>
    </source>
</reference>
<dbReference type="Pfam" id="PF16248">
    <property type="entry name" value="DUF4905"/>
    <property type="match status" value="1"/>
</dbReference>
<organism evidence="1 2">
    <name type="scientific">Dyadobacter linearis</name>
    <dbReference type="NCBI Taxonomy" id="2823330"/>
    <lineage>
        <taxon>Bacteria</taxon>
        <taxon>Pseudomonadati</taxon>
        <taxon>Bacteroidota</taxon>
        <taxon>Cytophagia</taxon>
        <taxon>Cytophagales</taxon>
        <taxon>Spirosomataceae</taxon>
        <taxon>Dyadobacter</taxon>
    </lineage>
</organism>
<evidence type="ECO:0000313" key="2">
    <source>
        <dbReference type="Proteomes" id="UP000679725"/>
    </source>
</evidence>
<name>A0ABM8UPR4_9BACT</name>
<protein>
    <recommendedName>
        <fullName evidence="3">DUF4905 domain-containing protein</fullName>
    </recommendedName>
</protein>
<sequence length="262" mass="30104">MQKLFSYTFSQHIWRIIPDANPDSDQWAIELRDTENKIASVAILDLSKKEVIWQGIPEGMDWWASVTAFSNGTFFLHHYRYPDLPEPTDLSAFSAQTGEIMWSLPNYLMVRVIDDHTIEVATKTAVLFTYKHCDVRSGSLSAQPESQPQQENQIILTEPVRYKKGNSFFDRLASFISKETGGHEAISIDYLEKRPYIIFSYYIYHQDKTAQYLLIVTDQGESVLHEKLSEERAGIGRSTMLLKASTLVYLRNNNEFSSLTLS</sequence>
<accession>A0ABM8UPR4</accession>
<comment type="caution">
    <text evidence="1">The sequence shown here is derived from an EMBL/GenBank/DDBJ whole genome shotgun (WGS) entry which is preliminary data.</text>
</comment>
<evidence type="ECO:0008006" key="3">
    <source>
        <dbReference type="Google" id="ProtNLM"/>
    </source>
</evidence>
<dbReference type="RefSeq" id="WP_215233592.1">
    <property type="nucleotide sequence ID" value="NZ_CAJRAU010000003.1"/>
</dbReference>
<proteinExistence type="predicted"/>
<evidence type="ECO:0000313" key="1">
    <source>
        <dbReference type="EMBL" id="CAG5069475.1"/>
    </source>
</evidence>
<keyword evidence="2" id="KW-1185">Reference proteome</keyword>